<gene>
    <name evidence="1" type="ORF">DI551_02445</name>
</gene>
<evidence type="ECO:0000313" key="2">
    <source>
        <dbReference type="Proteomes" id="UP000249417"/>
    </source>
</evidence>
<dbReference type="Proteomes" id="UP000249417">
    <property type="component" value="Unassembled WGS sequence"/>
</dbReference>
<name>A0A2W5N315_9BACT</name>
<organism evidence="1 2">
    <name type="scientific">Micavibrio aeruginosavorus</name>
    <dbReference type="NCBI Taxonomy" id="349221"/>
    <lineage>
        <taxon>Bacteria</taxon>
        <taxon>Pseudomonadati</taxon>
        <taxon>Bdellovibrionota</taxon>
        <taxon>Bdellovibrionia</taxon>
        <taxon>Bdellovibrionales</taxon>
        <taxon>Pseudobdellovibrionaceae</taxon>
        <taxon>Micavibrio</taxon>
    </lineage>
</organism>
<reference evidence="1 2" key="1">
    <citation type="submission" date="2017-08" db="EMBL/GenBank/DDBJ databases">
        <title>Infants hospitalized years apart are colonized by the same room-sourced microbial strains.</title>
        <authorList>
            <person name="Brooks B."/>
            <person name="Olm M.R."/>
            <person name="Firek B.A."/>
            <person name="Baker R."/>
            <person name="Thomas B.C."/>
            <person name="Morowitz M.J."/>
            <person name="Banfield J.F."/>
        </authorList>
    </citation>
    <scope>NUCLEOTIDE SEQUENCE [LARGE SCALE GENOMIC DNA]</scope>
    <source>
        <strain evidence="1">S2_005_002_R2_29</strain>
    </source>
</reference>
<dbReference type="AlphaFoldDB" id="A0A2W5N315"/>
<evidence type="ECO:0000313" key="1">
    <source>
        <dbReference type="EMBL" id="PZQ47842.1"/>
    </source>
</evidence>
<proteinExistence type="predicted"/>
<accession>A0A2W5N315</accession>
<comment type="caution">
    <text evidence="1">The sequence shown here is derived from an EMBL/GenBank/DDBJ whole genome shotgun (WGS) entry which is preliminary data.</text>
</comment>
<dbReference type="EMBL" id="QFQB01000009">
    <property type="protein sequence ID" value="PZQ47842.1"/>
    <property type="molecule type" value="Genomic_DNA"/>
</dbReference>
<sequence length="166" mass="19113">MYDTDGWSAKKKCKHSLLKRAFAENRGYEVILLMQWRTAKTSHDAESDFAKLKEFERLNKGNRRAIRALNLIEEMNGNQTVHKNAPEEAVIRSLPSFKDAFKMLADMPMEQRILYPDPMAELADRLKPLDADHYDPMDGLRITTGYDLVVRDLLSVEMKISGIRPS</sequence>
<protein>
    <submittedName>
        <fullName evidence="1">Uncharacterized protein</fullName>
    </submittedName>
</protein>